<name>A0A1X3D3X5_9NEIS</name>
<dbReference type="InterPro" id="IPR048124">
    <property type="entry name" value="Tannase_B"/>
</dbReference>
<sequence length="493" mass="52654">MKKTTPALIAASLAFGLAACSSPKTGTAQNGDLDFAKQTSTKQSAEVNGQTVRYRAFEGIVYVKNPADAKYETINIYVPEAYYAGGSIEGYTADTAPIFFPNQIGGYMPAEAGKPGLDKRNNNQPNAMLVALSKGYVVASAGARGRTAANGKAPAAIVDLKAAVRYLKANDRAMPGDAGKIISNGTSAGGALSALLGATGNSKDYEGHLKALGAADAPDDIFAVSAYCPITDLDHADMAYEWQFNGVNDYKKMNVTMLDYNVKRELVPGTLTAAEIKLSNQLKPLYPAYINSLKLKDAQGRLLTLDKNGNGSFKNHVAGLLAASAQKQLDAGKNLNDRNWLTIKNGKVTAVDFDKYAKAAGRQKTPPAFDAVDLSAGENQLFGTATVDKQHFTDFSMQHNTAEGATLADAQTVKIMNPLNYIGSSEAKAPKHWRIRVGTNDRDTSLAVSAVLAAKLQNHGHSVDYFLPWDVPHSGDYDLDELFAWMKQVAAAK</sequence>
<dbReference type="GeneID" id="94581455"/>
<dbReference type="RefSeq" id="WP_085366876.1">
    <property type="nucleotide sequence ID" value="NZ_CAUJPZ010000059.1"/>
</dbReference>
<comment type="caution">
    <text evidence="2">The sequence shown here is derived from an EMBL/GenBank/DDBJ whole genome shotgun (WGS) entry which is preliminary data.</text>
</comment>
<dbReference type="STRING" id="194197.BWD09_11085"/>
<dbReference type="GO" id="GO:0016787">
    <property type="term" value="F:hydrolase activity"/>
    <property type="evidence" value="ECO:0007669"/>
    <property type="project" value="UniProtKB-KW"/>
</dbReference>
<evidence type="ECO:0000313" key="2">
    <source>
        <dbReference type="EMBL" id="OSI14227.1"/>
    </source>
</evidence>
<dbReference type="PROSITE" id="PS51257">
    <property type="entry name" value="PROKAR_LIPOPROTEIN"/>
    <property type="match status" value="1"/>
</dbReference>
<dbReference type="Proteomes" id="UP000193118">
    <property type="component" value="Unassembled WGS sequence"/>
</dbReference>
<dbReference type="EMBL" id="MTBO01000040">
    <property type="protein sequence ID" value="OSI14227.1"/>
    <property type="molecule type" value="Genomic_DNA"/>
</dbReference>
<protein>
    <submittedName>
        <fullName evidence="2">Alpha/beta hydrolase</fullName>
    </submittedName>
</protein>
<evidence type="ECO:0000313" key="3">
    <source>
        <dbReference type="Proteomes" id="UP000193118"/>
    </source>
</evidence>
<dbReference type="SUPFAM" id="SSF53474">
    <property type="entry name" value="alpha/beta-Hydrolases"/>
    <property type="match status" value="1"/>
</dbReference>
<dbReference type="Gene3D" id="3.40.50.1820">
    <property type="entry name" value="alpha/beta hydrolase"/>
    <property type="match status" value="1"/>
</dbReference>
<reference evidence="3" key="1">
    <citation type="submission" date="2017-01" db="EMBL/GenBank/DDBJ databases">
        <authorList>
            <person name="Wolfgang W.J."/>
            <person name="Cole J."/>
            <person name="Wroblewski D."/>
            <person name="Mcginnis J."/>
            <person name="Musser K.A."/>
        </authorList>
    </citation>
    <scope>NUCLEOTIDE SEQUENCE [LARGE SCALE GENOMIC DNA]</scope>
    <source>
        <strain evidence="3">DSM 19151</strain>
    </source>
</reference>
<accession>A0A1X3D3X5</accession>
<gene>
    <name evidence="2" type="ORF">BWD09_11085</name>
</gene>
<keyword evidence="3" id="KW-1185">Reference proteome</keyword>
<dbReference type="Pfam" id="PF20434">
    <property type="entry name" value="BD-FAE"/>
    <property type="match status" value="1"/>
</dbReference>
<organism evidence="2 3">
    <name type="scientific">Neisseria dentiae</name>
    <dbReference type="NCBI Taxonomy" id="194197"/>
    <lineage>
        <taxon>Bacteria</taxon>
        <taxon>Pseudomonadati</taxon>
        <taxon>Pseudomonadota</taxon>
        <taxon>Betaproteobacteria</taxon>
        <taxon>Neisseriales</taxon>
        <taxon>Neisseriaceae</taxon>
        <taxon>Neisseria</taxon>
    </lineage>
</organism>
<feature type="domain" description="BD-FAE-like" evidence="1">
    <location>
        <begin position="124"/>
        <end position="247"/>
    </location>
</feature>
<evidence type="ECO:0000259" key="1">
    <source>
        <dbReference type="Pfam" id="PF20434"/>
    </source>
</evidence>
<keyword evidence="2" id="KW-0378">Hydrolase</keyword>
<dbReference type="OrthoDB" id="923957at2"/>
<dbReference type="NCBIfam" id="NF041556">
    <property type="entry name" value="tannase_B"/>
    <property type="match status" value="1"/>
</dbReference>
<dbReference type="AlphaFoldDB" id="A0A1X3D3X5"/>
<proteinExistence type="predicted"/>
<dbReference type="InterPro" id="IPR049492">
    <property type="entry name" value="BD-FAE-like_dom"/>
</dbReference>
<dbReference type="InterPro" id="IPR029058">
    <property type="entry name" value="AB_hydrolase_fold"/>
</dbReference>